<dbReference type="EMBL" id="FQXS01000011">
    <property type="protein sequence ID" value="SHH84183.1"/>
    <property type="molecule type" value="Genomic_DNA"/>
</dbReference>
<dbReference type="Pfam" id="PF07589">
    <property type="entry name" value="PEP-CTERM"/>
    <property type="match status" value="1"/>
</dbReference>
<feature type="signal peptide" evidence="1">
    <location>
        <begin position="1"/>
        <end position="25"/>
    </location>
</feature>
<dbReference type="InterPro" id="IPR013424">
    <property type="entry name" value="Ice-binding_C"/>
</dbReference>
<dbReference type="AlphaFoldDB" id="A0A1M5WAE0"/>
<dbReference type="STRING" id="1121409.SAMN02745124_02180"/>
<evidence type="ECO:0000313" key="4">
    <source>
        <dbReference type="Proteomes" id="UP000184139"/>
    </source>
</evidence>
<evidence type="ECO:0000313" key="3">
    <source>
        <dbReference type="EMBL" id="SHH84183.1"/>
    </source>
</evidence>
<protein>
    <submittedName>
        <fullName evidence="3">PEP-CTERM protein-sorting domain-containing protein</fullName>
    </submittedName>
</protein>
<accession>A0A1M5WAE0</accession>
<keyword evidence="1" id="KW-0732">Signal</keyword>
<feature type="domain" description="Ice-binding protein C-terminal" evidence="2">
    <location>
        <begin position="214"/>
        <end position="237"/>
    </location>
</feature>
<dbReference type="Proteomes" id="UP000184139">
    <property type="component" value="Unassembled WGS sequence"/>
</dbReference>
<dbReference type="OrthoDB" id="5431618at2"/>
<organism evidence="3 4">
    <name type="scientific">Desulfofustis glycolicus DSM 9705</name>
    <dbReference type="NCBI Taxonomy" id="1121409"/>
    <lineage>
        <taxon>Bacteria</taxon>
        <taxon>Pseudomonadati</taxon>
        <taxon>Thermodesulfobacteriota</taxon>
        <taxon>Desulfobulbia</taxon>
        <taxon>Desulfobulbales</taxon>
        <taxon>Desulfocapsaceae</taxon>
        <taxon>Desulfofustis</taxon>
    </lineage>
</organism>
<gene>
    <name evidence="3" type="ORF">SAMN02745124_02180</name>
</gene>
<keyword evidence="4" id="KW-1185">Reference proteome</keyword>
<feature type="chain" id="PRO_5012567679" evidence="1">
    <location>
        <begin position="26"/>
        <end position="241"/>
    </location>
</feature>
<dbReference type="RefSeq" id="WP_073375935.1">
    <property type="nucleotide sequence ID" value="NZ_FQXS01000011.1"/>
</dbReference>
<reference evidence="3 4" key="1">
    <citation type="submission" date="2016-11" db="EMBL/GenBank/DDBJ databases">
        <authorList>
            <person name="Jaros S."/>
            <person name="Januszkiewicz K."/>
            <person name="Wedrychowicz H."/>
        </authorList>
    </citation>
    <scope>NUCLEOTIDE SEQUENCE [LARGE SCALE GENOMIC DNA]</scope>
    <source>
        <strain evidence="3 4">DSM 9705</strain>
    </source>
</reference>
<sequence>MKILKCVVPAVVGIVFSLFAGSSFALPIAGQEAVLSYSDNPETYGGGSPLYGGEFLVDIYDGEKLNESFISFCLEKNEYITLGTSYTIVGVDDYAAKGGGTVSSGAVLEEGEWRDEVSQATKWLMYNYLFGDYSFSRVNAISPDTNANDLQRLIWFMEGEITSLATATANNIFTTYLKDKFNDKDYIFAYSDNVKVLNLELNGGYAQSQLVAAPVPEPATMLLFGAGLIGLAGVAKRRVRK</sequence>
<evidence type="ECO:0000256" key="1">
    <source>
        <dbReference type="SAM" id="SignalP"/>
    </source>
</evidence>
<evidence type="ECO:0000259" key="2">
    <source>
        <dbReference type="Pfam" id="PF07589"/>
    </source>
</evidence>
<proteinExistence type="predicted"/>
<dbReference type="NCBIfam" id="TIGR02595">
    <property type="entry name" value="PEP_CTERM"/>
    <property type="match status" value="1"/>
</dbReference>
<name>A0A1M5WAE0_9BACT</name>